<gene>
    <name evidence="11" type="primary">leuA</name>
    <name evidence="13" type="ORF">G3M70_14100</name>
</gene>
<dbReference type="GO" id="GO:0005737">
    <property type="term" value="C:cytoplasm"/>
    <property type="evidence" value="ECO:0007669"/>
    <property type="project" value="UniProtKB-UniRule"/>
</dbReference>
<keyword evidence="11" id="KW-0963">Cytoplasm</keyword>
<dbReference type="Pfam" id="PF08502">
    <property type="entry name" value="LeuA_dimer"/>
    <property type="match status" value="1"/>
</dbReference>
<reference evidence="13 14" key="1">
    <citation type="submission" date="2020-02" db="EMBL/GenBank/DDBJ databases">
        <title>Genomic and physiological characterization of two novel Nitrospinaceae genera.</title>
        <authorList>
            <person name="Mueller A.J."/>
            <person name="Jung M.-Y."/>
            <person name="Strachan C.R."/>
            <person name="Herbold C.W."/>
            <person name="Kirkegaard R.H."/>
            <person name="Daims H."/>
        </authorList>
    </citation>
    <scope>NUCLEOTIDE SEQUENCE [LARGE SCALE GENOMIC DNA]</scope>
    <source>
        <strain evidence="13">EB</strain>
    </source>
</reference>
<dbReference type="SUPFAM" id="SSF110921">
    <property type="entry name" value="2-isopropylmalate synthase LeuA, allosteric (dimerisation) domain"/>
    <property type="match status" value="1"/>
</dbReference>
<dbReference type="Gene3D" id="1.10.238.260">
    <property type="match status" value="1"/>
</dbReference>
<keyword evidence="6 11" id="KW-0028">Amino-acid biosynthesis</keyword>
<evidence type="ECO:0000256" key="1">
    <source>
        <dbReference type="ARBA" id="ARBA00004689"/>
    </source>
</evidence>
<evidence type="ECO:0000313" key="13">
    <source>
        <dbReference type="EMBL" id="QPJ62943.1"/>
    </source>
</evidence>
<dbReference type="AlphaFoldDB" id="A0A7T0G1H1"/>
<dbReference type="SUPFAM" id="SSF51569">
    <property type="entry name" value="Aldolase"/>
    <property type="match status" value="1"/>
</dbReference>
<dbReference type="Gene3D" id="3.20.20.70">
    <property type="entry name" value="Aldolase class I"/>
    <property type="match status" value="1"/>
</dbReference>
<evidence type="ECO:0000256" key="11">
    <source>
        <dbReference type="HAMAP-Rule" id="MF_01025"/>
    </source>
</evidence>
<keyword evidence="10 11" id="KW-0100">Branched-chain amino acid biosynthesis</keyword>
<evidence type="ECO:0000256" key="4">
    <source>
        <dbReference type="ARBA" id="ARBA00018198"/>
    </source>
</evidence>
<keyword evidence="13" id="KW-0012">Acyltransferase</keyword>
<comment type="similarity">
    <text evidence="2 11">Belongs to the alpha-IPM synthase/homocitrate synthase family. LeuA type 1 subfamily.</text>
</comment>
<dbReference type="KEGG" id="nli:G3M70_14100"/>
<evidence type="ECO:0000259" key="12">
    <source>
        <dbReference type="PROSITE" id="PS50991"/>
    </source>
</evidence>
<evidence type="ECO:0000256" key="5">
    <source>
        <dbReference type="ARBA" id="ARBA00022430"/>
    </source>
</evidence>
<dbReference type="Proteomes" id="UP000594688">
    <property type="component" value="Chromosome"/>
</dbReference>
<dbReference type="Pfam" id="PF00682">
    <property type="entry name" value="HMGL-like"/>
    <property type="match status" value="1"/>
</dbReference>
<comment type="cofactor">
    <cofactor evidence="11">
        <name>Mn(2+)</name>
        <dbReference type="ChEBI" id="CHEBI:29035"/>
    </cofactor>
</comment>
<keyword evidence="7 11" id="KW-0808">Transferase</keyword>
<dbReference type="GO" id="GO:0009098">
    <property type="term" value="P:L-leucine biosynthetic process"/>
    <property type="evidence" value="ECO:0007669"/>
    <property type="project" value="UniProtKB-UniRule"/>
</dbReference>
<dbReference type="NCBIfam" id="TIGR00973">
    <property type="entry name" value="leuA_bact"/>
    <property type="match status" value="1"/>
</dbReference>
<feature type="binding site" evidence="11">
    <location>
        <position position="203"/>
    </location>
    <ligand>
        <name>Mn(2+)</name>
        <dbReference type="ChEBI" id="CHEBI:29035"/>
    </ligand>
</feature>
<dbReference type="GO" id="GO:0030145">
    <property type="term" value="F:manganese ion binding"/>
    <property type="evidence" value="ECO:0007669"/>
    <property type="project" value="UniProtKB-UniRule"/>
</dbReference>
<dbReference type="FunFam" id="3.20.20.70:FF:000010">
    <property type="entry name" value="2-isopropylmalate synthase"/>
    <property type="match status" value="1"/>
</dbReference>
<dbReference type="FunFam" id="3.30.160.270:FF:000003">
    <property type="entry name" value="2-isopropylmalate synthase"/>
    <property type="match status" value="1"/>
</dbReference>
<comment type="subunit">
    <text evidence="11">Homodimer.</text>
</comment>
<dbReference type="Pfam" id="PF22617">
    <property type="entry name" value="HCS_D2"/>
    <property type="match status" value="1"/>
</dbReference>
<keyword evidence="9 11" id="KW-0464">Manganese</keyword>
<organism evidence="13 14">
    <name type="scientific">Candidatus Nitronauta litoralis</name>
    <dbReference type="NCBI Taxonomy" id="2705533"/>
    <lineage>
        <taxon>Bacteria</taxon>
        <taxon>Pseudomonadati</taxon>
        <taxon>Nitrospinota/Tectimicrobiota group</taxon>
        <taxon>Nitrospinota</taxon>
        <taxon>Nitrospinia</taxon>
        <taxon>Nitrospinales</taxon>
        <taxon>Nitrospinaceae</taxon>
        <taxon>Candidatus Nitronauta</taxon>
    </lineage>
</organism>
<comment type="function">
    <text evidence="11">Catalyzes the condensation of the acetyl group of acetyl-CoA with 3-methyl-2-oxobutanoate (2-ketoisovalerate) to form 3-carboxy-3-hydroxy-4-methylpentanoate (2-isopropylmalate).</text>
</comment>
<evidence type="ECO:0000313" key="14">
    <source>
        <dbReference type="Proteomes" id="UP000594688"/>
    </source>
</evidence>
<evidence type="ECO:0000256" key="3">
    <source>
        <dbReference type="ARBA" id="ARBA00012973"/>
    </source>
</evidence>
<sequence>MQSERLIIFDTTLRDGEQCPGASLNKKEKLEIARQLALLNVDVIEAGFPVASPGDFESVELIAKEVRGPSIAGLARALPKDIEAAARSLEKAEKFRLHIFLSTSKTHRDFKLQKDKGEVIQMAVDAIKFGRKFCDDIEFSPEDASRTEPEFLKEVVEAVIDAGATTVNIPDTVGYSVPDQFGKLIASLKADVPNIDKAVISVHCHNDLGMAVANSLAAVKAGARQVECTINGIGERAGNAAMEEIVMALRTRRDFFGLESVIDAKHIMACSRLVSSLTGFFVQRNKAIVGKNAFAHESGVHQDGFLKKKSTYEIMDPCDVGLDASELVLGKHSGRNALSDRVVKLGYQLSQEELDRVFTDFKVLADEKKEVFDEDIQLLIQKNTTMDETLNTYRLENVKMAFESGTTPHASVTLVSRDGQQREAEGTGDGPIDAIYNAIDNITGQPCKLLEYQVMSRTKGKDAQGEVTVRVRHENRELLGKGIGVNTVEASAYAYINAVNKLLVNTKSGPVDGDDIQGP</sequence>
<feature type="binding site" evidence="11">
    <location>
        <position position="15"/>
    </location>
    <ligand>
        <name>Mn(2+)</name>
        <dbReference type="ChEBI" id="CHEBI:29035"/>
    </ligand>
</feature>
<dbReference type="NCBIfam" id="NF002086">
    <property type="entry name" value="PRK00915.1-3"/>
    <property type="match status" value="1"/>
</dbReference>
<evidence type="ECO:0000256" key="9">
    <source>
        <dbReference type="ARBA" id="ARBA00023211"/>
    </source>
</evidence>
<evidence type="ECO:0000256" key="8">
    <source>
        <dbReference type="ARBA" id="ARBA00022723"/>
    </source>
</evidence>
<dbReference type="PROSITE" id="PS00816">
    <property type="entry name" value="AIPM_HOMOCIT_SYNTH_2"/>
    <property type="match status" value="1"/>
</dbReference>
<dbReference type="InterPro" id="IPR005671">
    <property type="entry name" value="LeuA_bact_synth"/>
</dbReference>
<feature type="binding site" evidence="11">
    <location>
        <position position="205"/>
    </location>
    <ligand>
        <name>Mn(2+)</name>
        <dbReference type="ChEBI" id="CHEBI:29035"/>
    </ligand>
</feature>
<feature type="region of interest" description="Regulatory domain" evidence="11">
    <location>
        <begin position="394"/>
        <end position="519"/>
    </location>
</feature>
<dbReference type="EC" id="2.3.3.13" evidence="3 11"/>
<dbReference type="FunFam" id="1.10.238.260:FF:000001">
    <property type="entry name" value="2-isopropylmalate synthase"/>
    <property type="match status" value="1"/>
</dbReference>
<dbReference type="EMBL" id="CP048685">
    <property type="protein sequence ID" value="QPJ62943.1"/>
    <property type="molecule type" value="Genomic_DNA"/>
</dbReference>
<dbReference type="PROSITE" id="PS50991">
    <property type="entry name" value="PYR_CT"/>
    <property type="match status" value="1"/>
</dbReference>
<dbReference type="PROSITE" id="PS00815">
    <property type="entry name" value="AIPM_HOMOCIT_SYNTH_1"/>
    <property type="match status" value="1"/>
</dbReference>
<dbReference type="SMART" id="SM00917">
    <property type="entry name" value="LeuA_dimer"/>
    <property type="match status" value="1"/>
</dbReference>
<dbReference type="InterPro" id="IPR036230">
    <property type="entry name" value="LeuA_allosteric_dom_sf"/>
</dbReference>
<feature type="binding site" evidence="11">
    <location>
        <position position="239"/>
    </location>
    <ligand>
        <name>Mn(2+)</name>
        <dbReference type="ChEBI" id="CHEBI:29035"/>
    </ligand>
</feature>
<keyword evidence="5 11" id="KW-0432">Leucine biosynthesis</keyword>
<dbReference type="UniPathway" id="UPA00048">
    <property type="reaction ID" value="UER00070"/>
</dbReference>
<comment type="catalytic activity">
    <reaction evidence="11">
        <text>3-methyl-2-oxobutanoate + acetyl-CoA + H2O = (2S)-2-isopropylmalate + CoA + H(+)</text>
        <dbReference type="Rhea" id="RHEA:21524"/>
        <dbReference type="ChEBI" id="CHEBI:1178"/>
        <dbReference type="ChEBI" id="CHEBI:11851"/>
        <dbReference type="ChEBI" id="CHEBI:15377"/>
        <dbReference type="ChEBI" id="CHEBI:15378"/>
        <dbReference type="ChEBI" id="CHEBI:57287"/>
        <dbReference type="ChEBI" id="CHEBI:57288"/>
        <dbReference type="EC" id="2.3.3.13"/>
    </reaction>
</comment>
<dbReference type="InterPro" id="IPR054691">
    <property type="entry name" value="LeuA/HCS_post-cat"/>
</dbReference>
<evidence type="ECO:0000256" key="7">
    <source>
        <dbReference type="ARBA" id="ARBA00022679"/>
    </source>
</evidence>
<name>A0A7T0G1H1_9BACT</name>
<accession>A0A7T0G1H1</accession>
<keyword evidence="8 11" id="KW-0479">Metal-binding</keyword>
<evidence type="ECO:0000256" key="10">
    <source>
        <dbReference type="ARBA" id="ARBA00023304"/>
    </source>
</evidence>
<dbReference type="PANTHER" id="PTHR10277:SF9">
    <property type="entry name" value="2-ISOPROPYLMALATE SYNTHASE 1, CHLOROPLASTIC-RELATED"/>
    <property type="match status" value="1"/>
</dbReference>
<dbReference type="GO" id="GO:0003985">
    <property type="term" value="F:acetyl-CoA C-acetyltransferase activity"/>
    <property type="evidence" value="ECO:0007669"/>
    <property type="project" value="UniProtKB-UniRule"/>
</dbReference>
<dbReference type="InterPro" id="IPR000891">
    <property type="entry name" value="PYR_CT"/>
</dbReference>
<dbReference type="Gene3D" id="3.30.160.270">
    <property type="match status" value="1"/>
</dbReference>
<dbReference type="InterPro" id="IPR013709">
    <property type="entry name" value="2-isopropylmalate_synth_dimer"/>
</dbReference>
<evidence type="ECO:0000256" key="6">
    <source>
        <dbReference type="ARBA" id="ARBA00022605"/>
    </source>
</evidence>
<dbReference type="InterPro" id="IPR002034">
    <property type="entry name" value="AIPM/Hcit_synth_CS"/>
</dbReference>
<protein>
    <recommendedName>
        <fullName evidence="4 11">2-isopropylmalate synthase</fullName>
        <ecNumber evidence="3 11">2.3.3.13</ecNumber>
    </recommendedName>
    <alternativeName>
        <fullName evidence="11">Alpha-IPM synthase</fullName>
    </alternativeName>
    <alternativeName>
        <fullName evidence="11">Alpha-isopropylmalate synthase</fullName>
    </alternativeName>
</protein>
<feature type="domain" description="Pyruvate carboxyltransferase" evidence="12">
    <location>
        <begin position="6"/>
        <end position="268"/>
    </location>
</feature>
<dbReference type="PANTHER" id="PTHR10277">
    <property type="entry name" value="HOMOCITRATE SYNTHASE-RELATED"/>
    <property type="match status" value="1"/>
</dbReference>
<dbReference type="GO" id="GO:0003852">
    <property type="term" value="F:2-isopropylmalate synthase activity"/>
    <property type="evidence" value="ECO:0007669"/>
    <property type="project" value="UniProtKB-UniRule"/>
</dbReference>
<proteinExistence type="inferred from homology"/>
<comment type="pathway">
    <text evidence="1 11">Amino-acid biosynthesis; L-leucine biosynthesis; L-leucine from 3-methyl-2-oxobutanoate: step 1/4.</text>
</comment>
<dbReference type="InterPro" id="IPR013785">
    <property type="entry name" value="Aldolase_TIM"/>
</dbReference>
<dbReference type="HAMAP" id="MF_01025">
    <property type="entry name" value="LeuA_type1"/>
    <property type="match status" value="1"/>
</dbReference>
<dbReference type="CDD" id="cd07940">
    <property type="entry name" value="DRE_TIM_IPMS"/>
    <property type="match status" value="1"/>
</dbReference>
<evidence type="ECO:0000256" key="2">
    <source>
        <dbReference type="ARBA" id="ARBA00009396"/>
    </source>
</evidence>
<dbReference type="InterPro" id="IPR050073">
    <property type="entry name" value="2-IPM_HCS-like"/>
</dbReference>